<name>A0ABS5W730_9SPHN</name>
<keyword evidence="10" id="KW-1185">Reference proteome</keyword>
<organism evidence="9 10">
    <name type="scientific">Croceibacterium selenioxidans</name>
    <dbReference type="NCBI Taxonomy" id="2838833"/>
    <lineage>
        <taxon>Bacteria</taxon>
        <taxon>Pseudomonadati</taxon>
        <taxon>Pseudomonadota</taxon>
        <taxon>Alphaproteobacteria</taxon>
        <taxon>Sphingomonadales</taxon>
        <taxon>Erythrobacteraceae</taxon>
        <taxon>Croceibacterium</taxon>
    </lineage>
</organism>
<dbReference type="InterPro" id="IPR051811">
    <property type="entry name" value="Cytochrome_c550/c551-like"/>
</dbReference>
<feature type="chain" id="PRO_5046739380" evidence="7">
    <location>
        <begin position="21"/>
        <end position="123"/>
    </location>
</feature>
<keyword evidence="3 6" id="KW-0479">Metal-binding</keyword>
<comment type="caution">
    <text evidence="9">The sequence shown here is derived from an EMBL/GenBank/DDBJ whole genome shotgun (WGS) entry which is preliminary data.</text>
</comment>
<feature type="signal peptide" evidence="7">
    <location>
        <begin position="1"/>
        <end position="20"/>
    </location>
</feature>
<evidence type="ECO:0000256" key="3">
    <source>
        <dbReference type="ARBA" id="ARBA00022723"/>
    </source>
</evidence>
<keyword evidence="4" id="KW-0249">Electron transport</keyword>
<feature type="domain" description="Cytochrome c" evidence="8">
    <location>
        <begin position="36"/>
        <end position="118"/>
    </location>
</feature>
<evidence type="ECO:0000313" key="9">
    <source>
        <dbReference type="EMBL" id="MBT2135557.1"/>
    </source>
</evidence>
<dbReference type="SUPFAM" id="SSF46626">
    <property type="entry name" value="Cytochrome c"/>
    <property type="match status" value="1"/>
</dbReference>
<gene>
    <name evidence="9" type="ORF">KK137_14560</name>
</gene>
<proteinExistence type="predicted"/>
<evidence type="ECO:0000256" key="7">
    <source>
        <dbReference type="SAM" id="SignalP"/>
    </source>
</evidence>
<dbReference type="Proteomes" id="UP000811255">
    <property type="component" value="Unassembled WGS sequence"/>
</dbReference>
<evidence type="ECO:0000256" key="1">
    <source>
        <dbReference type="ARBA" id="ARBA00022448"/>
    </source>
</evidence>
<dbReference type="InterPro" id="IPR036909">
    <property type="entry name" value="Cyt_c-like_dom_sf"/>
</dbReference>
<protein>
    <submittedName>
        <fullName evidence="9">Cytochrome c</fullName>
    </submittedName>
</protein>
<keyword evidence="1" id="KW-0813">Transport</keyword>
<evidence type="ECO:0000313" key="10">
    <source>
        <dbReference type="Proteomes" id="UP000811255"/>
    </source>
</evidence>
<evidence type="ECO:0000256" key="5">
    <source>
        <dbReference type="ARBA" id="ARBA00023004"/>
    </source>
</evidence>
<keyword evidence="7" id="KW-0732">Signal</keyword>
<evidence type="ECO:0000256" key="4">
    <source>
        <dbReference type="ARBA" id="ARBA00022982"/>
    </source>
</evidence>
<evidence type="ECO:0000256" key="2">
    <source>
        <dbReference type="ARBA" id="ARBA00022617"/>
    </source>
</evidence>
<evidence type="ECO:0000259" key="8">
    <source>
        <dbReference type="PROSITE" id="PS51007"/>
    </source>
</evidence>
<reference evidence="9 10" key="1">
    <citation type="submission" date="2021-05" db="EMBL/GenBank/DDBJ databases">
        <title>Croceibacterium sp. LX-88 genome sequence.</title>
        <authorList>
            <person name="Luo X."/>
        </authorList>
    </citation>
    <scope>NUCLEOTIDE SEQUENCE [LARGE SCALE GENOMIC DNA]</scope>
    <source>
        <strain evidence="9 10">LX-88</strain>
    </source>
</reference>
<keyword evidence="5 6" id="KW-0408">Iron</keyword>
<sequence length="123" mass="12796">MKRRILIATLALAGGAAAIAQGPPPAPRPITLAARPNATGGEALYVEHCISCHGPNGMGTGLLGRRIQPALLELRDNLSPQYVVMAARQGIGNMPSIPRGEVSDEELKAIAEYLAAGPHEVAK</sequence>
<dbReference type="PROSITE" id="PS51007">
    <property type="entry name" value="CYTC"/>
    <property type="match status" value="1"/>
</dbReference>
<dbReference type="RefSeq" id="WP_214537257.1">
    <property type="nucleotide sequence ID" value="NZ_JAHFVK010000002.1"/>
</dbReference>
<dbReference type="Pfam" id="PF13442">
    <property type="entry name" value="Cytochrome_CBB3"/>
    <property type="match status" value="1"/>
</dbReference>
<dbReference type="PANTHER" id="PTHR37823">
    <property type="entry name" value="CYTOCHROME C-553-LIKE"/>
    <property type="match status" value="1"/>
</dbReference>
<dbReference type="Gene3D" id="1.10.760.10">
    <property type="entry name" value="Cytochrome c-like domain"/>
    <property type="match status" value="1"/>
</dbReference>
<accession>A0ABS5W730</accession>
<keyword evidence="2 6" id="KW-0349">Heme</keyword>
<evidence type="ECO:0000256" key="6">
    <source>
        <dbReference type="PROSITE-ProRule" id="PRU00433"/>
    </source>
</evidence>
<dbReference type="InterPro" id="IPR009056">
    <property type="entry name" value="Cyt_c-like_dom"/>
</dbReference>
<dbReference type="EMBL" id="JAHFVK010000002">
    <property type="protein sequence ID" value="MBT2135557.1"/>
    <property type="molecule type" value="Genomic_DNA"/>
</dbReference>